<proteinExistence type="predicted"/>
<feature type="compositionally biased region" description="Polar residues" evidence="6">
    <location>
        <begin position="212"/>
        <end position="228"/>
    </location>
</feature>
<dbReference type="GO" id="GO:0046872">
    <property type="term" value="F:metal ion binding"/>
    <property type="evidence" value="ECO:0007669"/>
    <property type="project" value="UniProtKB-KW"/>
</dbReference>
<accession>A0A0J8QXS0</accession>
<dbReference type="Pfam" id="PF16212">
    <property type="entry name" value="PhoLip_ATPase_C"/>
    <property type="match status" value="2"/>
</dbReference>
<feature type="region of interest" description="Disordered" evidence="6">
    <location>
        <begin position="566"/>
        <end position="589"/>
    </location>
</feature>
<dbReference type="GO" id="GO:0140326">
    <property type="term" value="F:ATPase-coupled intramembrane lipid transporter activity"/>
    <property type="evidence" value="ECO:0007669"/>
    <property type="project" value="TreeGrafter"/>
</dbReference>
<feature type="domain" description="P-type ATPase C-terminal" evidence="8">
    <location>
        <begin position="310"/>
        <end position="448"/>
    </location>
</feature>
<feature type="transmembrane region" description="Helical" evidence="7">
    <location>
        <begin position="45"/>
        <end position="65"/>
    </location>
</feature>
<dbReference type="PANTHER" id="PTHR24092">
    <property type="entry name" value="PROBABLE PHOSPHOLIPID-TRANSPORTING ATPASE"/>
    <property type="match status" value="1"/>
</dbReference>
<feature type="region of interest" description="Disordered" evidence="6">
    <location>
        <begin position="480"/>
        <end position="537"/>
    </location>
</feature>
<feature type="transmembrane region" description="Helical" evidence="7">
    <location>
        <begin position="312"/>
        <end position="334"/>
    </location>
</feature>
<evidence type="ECO:0000256" key="1">
    <source>
        <dbReference type="ARBA" id="ARBA00004141"/>
    </source>
</evidence>
<evidence type="ECO:0000256" key="6">
    <source>
        <dbReference type="SAM" id="MobiDB-lite"/>
    </source>
</evidence>
<gene>
    <name evidence="9" type="ORF">CISG_06095</name>
</gene>
<evidence type="ECO:0000256" key="3">
    <source>
        <dbReference type="ARBA" id="ARBA00022448"/>
    </source>
</evidence>
<feature type="transmembrane region" description="Helical" evidence="7">
    <location>
        <begin position="379"/>
        <end position="399"/>
    </location>
</feature>
<feature type="transmembrane region" description="Helical" evidence="7">
    <location>
        <begin position="72"/>
        <end position="92"/>
    </location>
</feature>
<sequence length="620" mass="70451">MDSTQILAVYARWLLSVGYMLLYDIPTLPAGSKRDRNGLDLNDRMRMGIFVGCSAVVASNVYILLNTYRWDWLTVLINAISSLLIWFWTGVYSSVLASGQFYKSGAEVFGSLSFWALTLLTVTICLAPRFAIKSFQKIYFPRDVDIIREQVIMGRFKHLENFEAYVPPTARAPSFPDSDLGKPVEVTPNKGTTDIPEDERPIYPPSVAPTAHTHNPRSQNGSDGTGYTASLDFRHQPQHSLDRNTRQSLDFRHYPRHSIDRTRQSFEQGRSSMERARSSFEASNDFTSAAMLAHMIAKGTSRYPNIETRRSYILLYMLDGFYQSVICFYMTYLLYQPAQNVTENGLDLNDRMRMGIFVGCSAVVASNVYILLNTYRWDWLTVLINAISSLLIWFWTGVYSSVLASGQFYKSGAEVFGSLSFWALTLLTVTICLAPRFAIKSFQKIYFPRDVDIIREQVIMGRFKHLENFEAYVPPTARAPSFPDSDLGKPVEVTPNKGTTDIPEDERPIYPPSVAPTAHTHNPRSQNGSDGTGYTASLDFRHQPQHSLDRNTRQSLDFRHYPRHSIDRTRQSFEQGRSSMERARSSFEASNDFTSAAMLARMESTHGRYDPQGHKSIPEH</sequence>
<comment type="subcellular location">
    <subcellularLocation>
        <location evidence="2">Endomembrane system</location>
    </subcellularLocation>
    <subcellularLocation>
        <location evidence="1">Membrane</location>
        <topology evidence="1">Multi-pass membrane protein</topology>
    </subcellularLocation>
</comment>
<keyword evidence="7" id="KW-1133">Transmembrane helix</keyword>
<evidence type="ECO:0000313" key="9">
    <source>
        <dbReference type="EMBL" id="KMU77251.1"/>
    </source>
</evidence>
<evidence type="ECO:0000256" key="5">
    <source>
        <dbReference type="ARBA" id="ARBA00022842"/>
    </source>
</evidence>
<evidence type="ECO:0000313" key="10">
    <source>
        <dbReference type="Proteomes" id="UP000054559"/>
    </source>
</evidence>
<dbReference type="PANTHER" id="PTHR24092:SF180">
    <property type="entry name" value="PHOSPHOLIPID-TRANSPORTING ATPASE DNF1-RELATED"/>
    <property type="match status" value="1"/>
</dbReference>
<dbReference type="STRING" id="454286.A0A0J8QXS0"/>
<keyword evidence="3" id="KW-0813">Transport</keyword>
<keyword evidence="7" id="KW-0472">Membrane</keyword>
<name>A0A0J8QXS0_COCIT</name>
<evidence type="ECO:0000256" key="2">
    <source>
        <dbReference type="ARBA" id="ARBA00004308"/>
    </source>
</evidence>
<dbReference type="InterPro" id="IPR032630">
    <property type="entry name" value="P_typ_ATPase_c"/>
</dbReference>
<dbReference type="GO" id="GO:0045332">
    <property type="term" value="P:phospholipid translocation"/>
    <property type="evidence" value="ECO:0007669"/>
    <property type="project" value="TreeGrafter"/>
</dbReference>
<feature type="region of interest" description="Disordered" evidence="6">
    <location>
        <begin position="173"/>
        <end position="230"/>
    </location>
</feature>
<dbReference type="InterPro" id="IPR023298">
    <property type="entry name" value="ATPase_P-typ_TM_dom_sf"/>
</dbReference>
<organism evidence="9 10">
    <name type="scientific">Coccidioides immitis RMSCC 3703</name>
    <dbReference type="NCBI Taxonomy" id="454286"/>
    <lineage>
        <taxon>Eukaryota</taxon>
        <taxon>Fungi</taxon>
        <taxon>Dikarya</taxon>
        <taxon>Ascomycota</taxon>
        <taxon>Pezizomycotina</taxon>
        <taxon>Eurotiomycetes</taxon>
        <taxon>Eurotiomycetidae</taxon>
        <taxon>Onygenales</taxon>
        <taxon>Onygenaceae</taxon>
        <taxon>Coccidioides</taxon>
    </lineage>
</organism>
<feature type="compositionally biased region" description="Polar residues" evidence="6">
    <location>
        <begin position="519"/>
        <end position="535"/>
    </location>
</feature>
<evidence type="ECO:0000256" key="4">
    <source>
        <dbReference type="ARBA" id="ARBA00022723"/>
    </source>
</evidence>
<dbReference type="Proteomes" id="UP000054559">
    <property type="component" value="Unassembled WGS sequence"/>
</dbReference>
<reference evidence="10" key="1">
    <citation type="journal article" date="2010" name="Genome Res.">
        <title>Population genomic sequencing of Coccidioides fungi reveals recent hybridization and transposon control.</title>
        <authorList>
            <person name="Neafsey D.E."/>
            <person name="Barker B.M."/>
            <person name="Sharpton T.J."/>
            <person name="Stajich J.E."/>
            <person name="Park D.J."/>
            <person name="Whiston E."/>
            <person name="Hung C.-Y."/>
            <person name="McMahan C."/>
            <person name="White J."/>
            <person name="Sykes S."/>
            <person name="Heiman D."/>
            <person name="Young S."/>
            <person name="Zeng Q."/>
            <person name="Abouelleil A."/>
            <person name="Aftuck L."/>
            <person name="Bessette D."/>
            <person name="Brown A."/>
            <person name="FitzGerald M."/>
            <person name="Lui A."/>
            <person name="Macdonald J.P."/>
            <person name="Priest M."/>
            <person name="Orbach M.J."/>
            <person name="Galgiani J.N."/>
            <person name="Kirkland T.N."/>
            <person name="Cole G.T."/>
            <person name="Birren B.W."/>
            <person name="Henn M.R."/>
            <person name="Taylor J.W."/>
            <person name="Rounsley S.D."/>
        </authorList>
    </citation>
    <scope>NUCLEOTIDE SEQUENCE [LARGE SCALE GENOMIC DNA]</scope>
    <source>
        <strain evidence="10">RMSCC 3703</strain>
    </source>
</reference>
<keyword evidence="4" id="KW-0479">Metal-binding</keyword>
<dbReference type="AlphaFoldDB" id="A0A0J8QXS0"/>
<feature type="transmembrane region" description="Helical" evidence="7">
    <location>
        <begin position="419"/>
        <end position="439"/>
    </location>
</feature>
<keyword evidence="5" id="KW-0460">Magnesium</keyword>
<feature type="transmembrane region" description="Helical" evidence="7">
    <location>
        <begin position="112"/>
        <end position="132"/>
    </location>
</feature>
<dbReference type="GO" id="GO:0005886">
    <property type="term" value="C:plasma membrane"/>
    <property type="evidence" value="ECO:0007669"/>
    <property type="project" value="TreeGrafter"/>
</dbReference>
<protein>
    <submittedName>
        <fullName evidence="9">P-type ATPase</fullName>
    </submittedName>
</protein>
<feature type="transmembrane region" description="Helical" evidence="7">
    <location>
        <begin position="354"/>
        <end position="372"/>
    </location>
</feature>
<feature type="transmembrane region" description="Helical" evidence="7">
    <location>
        <begin position="7"/>
        <end position="25"/>
    </location>
</feature>
<evidence type="ECO:0000256" key="7">
    <source>
        <dbReference type="SAM" id="Phobius"/>
    </source>
</evidence>
<dbReference type="EMBL" id="DS268153">
    <property type="protein sequence ID" value="KMU77251.1"/>
    <property type="molecule type" value="Genomic_DNA"/>
</dbReference>
<evidence type="ECO:0000259" key="8">
    <source>
        <dbReference type="Pfam" id="PF16212"/>
    </source>
</evidence>
<keyword evidence="7" id="KW-0812">Transmembrane</keyword>
<feature type="domain" description="P-type ATPase C-terminal" evidence="8">
    <location>
        <begin position="35"/>
        <end position="141"/>
    </location>
</feature>
<dbReference type="SUPFAM" id="SSF81665">
    <property type="entry name" value="Calcium ATPase, transmembrane domain M"/>
    <property type="match status" value="1"/>
</dbReference>